<evidence type="ECO:0000313" key="1">
    <source>
        <dbReference type="EMBL" id="KAE9331194.1"/>
    </source>
</evidence>
<sequence>MDIYSVNEATASGAIMFLFVIDEATRYKWVFLLEKKSETTHYIIKLLNELHTQFKKYQVQQRTMSFVSSTRRKALSYGLRMLTRHKRTGLQSVRMAW</sequence>
<evidence type="ECO:0000313" key="2">
    <source>
        <dbReference type="Proteomes" id="UP000486351"/>
    </source>
</evidence>
<accession>A0A6G0RDX8</accession>
<dbReference type="AlphaFoldDB" id="A0A6G0RDX8"/>
<reference evidence="1 2" key="1">
    <citation type="submission" date="2018-09" db="EMBL/GenBank/DDBJ databases">
        <title>Genomic investigation of the strawberry pathogen Phytophthora fragariae indicates pathogenicity is determined by transcriptional variation in three key races.</title>
        <authorList>
            <person name="Adams T.M."/>
            <person name="Armitage A.D."/>
            <person name="Sobczyk M.K."/>
            <person name="Bates H.J."/>
            <person name="Dunwell J.M."/>
            <person name="Nellist C.F."/>
            <person name="Harrison R.J."/>
        </authorList>
    </citation>
    <scope>NUCLEOTIDE SEQUENCE [LARGE SCALE GENOMIC DNA]</scope>
    <source>
        <strain evidence="1 2">NOV-77</strain>
    </source>
</reference>
<evidence type="ECO:0008006" key="3">
    <source>
        <dbReference type="Google" id="ProtNLM"/>
    </source>
</evidence>
<dbReference type="EMBL" id="QXFY01001015">
    <property type="protein sequence ID" value="KAE9331194.1"/>
    <property type="molecule type" value="Genomic_DNA"/>
</dbReference>
<gene>
    <name evidence="1" type="ORF">PF008_g15555</name>
</gene>
<organism evidence="1 2">
    <name type="scientific">Phytophthora fragariae</name>
    <dbReference type="NCBI Taxonomy" id="53985"/>
    <lineage>
        <taxon>Eukaryota</taxon>
        <taxon>Sar</taxon>
        <taxon>Stramenopiles</taxon>
        <taxon>Oomycota</taxon>
        <taxon>Peronosporomycetes</taxon>
        <taxon>Peronosporales</taxon>
        <taxon>Peronosporaceae</taxon>
        <taxon>Phytophthora</taxon>
    </lineage>
</organism>
<name>A0A6G0RDX8_9STRA</name>
<comment type="caution">
    <text evidence="1">The sequence shown here is derived from an EMBL/GenBank/DDBJ whole genome shotgun (WGS) entry which is preliminary data.</text>
</comment>
<protein>
    <recommendedName>
        <fullName evidence="3">Integrase catalytic domain-containing protein</fullName>
    </recommendedName>
</protein>
<proteinExistence type="predicted"/>
<dbReference type="Proteomes" id="UP000486351">
    <property type="component" value="Unassembled WGS sequence"/>
</dbReference>